<evidence type="ECO:0000313" key="2">
    <source>
        <dbReference type="Proteomes" id="UP000017081"/>
    </source>
</evidence>
<dbReference type="EMBL" id="AXZF01000075">
    <property type="protein sequence ID" value="ERT68196.1"/>
    <property type="molecule type" value="Genomic_DNA"/>
</dbReference>
<reference evidence="1 2" key="1">
    <citation type="submission" date="2013-08" db="EMBL/GenBank/DDBJ databases">
        <authorList>
            <person name="Weinstock G."/>
            <person name="Sodergren E."/>
            <person name="Wylie T."/>
            <person name="Fulton L."/>
            <person name="Fulton R."/>
            <person name="Fronick C."/>
            <person name="O'Laughlin M."/>
            <person name="Godfrey J."/>
            <person name="Miner T."/>
            <person name="Herter B."/>
            <person name="Appelbaum E."/>
            <person name="Cordes M."/>
            <person name="Lek S."/>
            <person name="Wollam A."/>
            <person name="Pepin K.H."/>
            <person name="Palsikar V.B."/>
            <person name="Mitreva M."/>
            <person name="Wilson R.K."/>
        </authorList>
    </citation>
    <scope>NUCLEOTIDE SEQUENCE [LARGE SCALE GENOMIC DNA]</scope>
    <source>
        <strain evidence="1 2">ATCC BAA-474</strain>
    </source>
</reference>
<dbReference type="Proteomes" id="UP000017081">
    <property type="component" value="Unassembled WGS sequence"/>
</dbReference>
<accession>U7V9P0</accession>
<sequence>MENKILNDKVKEKRFELILRIFDKIDFQRIEVPEEYSKDTFFDFLKWKIGTSISFRYDKQLNFIYSQKNEGLQEKLLKNLEYDFRQEQFEILSNIYFEFGKK</sequence>
<dbReference type="HOGENOM" id="CLU_2272355_0_0_0"/>
<gene>
    <name evidence="1" type="ORF">HMPREF0202_01906</name>
</gene>
<name>U7V9P0_9FUSO</name>
<proteinExistence type="predicted"/>
<dbReference type="AlphaFoldDB" id="U7V9P0"/>
<keyword evidence="2" id="KW-1185">Reference proteome</keyword>
<comment type="caution">
    <text evidence="1">The sequence shown here is derived from an EMBL/GenBank/DDBJ whole genome shotgun (WGS) entry which is preliminary data.</text>
</comment>
<protein>
    <submittedName>
        <fullName evidence="1">Uncharacterized protein</fullName>
    </submittedName>
</protein>
<dbReference type="STRING" id="1319815.HMPREF0202_01906"/>
<organism evidence="1 2">
    <name type="scientific">Cetobacterium somerae ATCC BAA-474</name>
    <dbReference type="NCBI Taxonomy" id="1319815"/>
    <lineage>
        <taxon>Bacteria</taxon>
        <taxon>Fusobacteriati</taxon>
        <taxon>Fusobacteriota</taxon>
        <taxon>Fusobacteriia</taxon>
        <taxon>Fusobacteriales</taxon>
        <taxon>Fusobacteriaceae</taxon>
        <taxon>Cetobacterium</taxon>
    </lineage>
</organism>
<dbReference type="RefSeq" id="WP_023051440.1">
    <property type="nucleotide sequence ID" value="NZ_CP173063.2"/>
</dbReference>
<evidence type="ECO:0000313" key="1">
    <source>
        <dbReference type="EMBL" id="ERT68196.1"/>
    </source>
</evidence>